<dbReference type="EMBL" id="WTFN01000009">
    <property type="protein sequence ID" value="MWK55477.1"/>
    <property type="molecule type" value="Genomic_DNA"/>
</dbReference>
<evidence type="ECO:0000313" key="11">
    <source>
        <dbReference type="Proteomes" id="UP001273935"/>
    </source>
</evidence>
<evidence type="ECO:0000313" key="5">
    <source>
        <dbReference type="EMBL" id="BCA31036.1"/>
    </source>
</evidence>
<dbReference type="InterPro" id="IPR037873">
    <property type="entry name" value="BamE-like"/>
</dbReference>
<reference evidence="5 9" key="3">
    <citation type="journal article" date="2020" name="Microbiol. Resour. Announc.">
        <title>Complete genome sequence of Pseudomonas otitidis strain MrB4, isolated from Lake Biwa in Japan.</title>
        <authorList>
            <person name="Miyazaki K."/>
            <person name="Hase E."/>
            <person name="Maruya T."/>
        </authorList>
    </citation>
    <scope>NUCLEOTIDE SEQUENCE [LARGE SCALE GENOMIC DNA]</scope>
    <source>
        <strain evidence="5 9">MrB4</strain>
    </source>
</reference>
<dbReference type="Gene3D" id="3.30.1450.10">
    <property type="match status" value="1"/>
</dbReference>
<dbReference type="GO" id="GO:0019867">
    <property type="term" value="C:outer membrane"/>
    <property type="evidence" value="ECO:0007669"/>
    <property type="project" value="InterPro"/>
</dbReference>
<reference evidence="6 11" key="4">
    <citation type="submission" date="2023-10" db="EMBL/GenBank/DDBJ databases">
        <title>Pseudomonas otitidis isolated from a paediatric patient with cystic fibrosis in Chile.</title>
        <authorList>
            <person name="Amsteins-Romero L."/>
            <person name="Opazo-Capurro A."/>
            <person name="Matus-Kohler M."/>
            <person name="Gonzalez-Rocha G."/>
        </authorList>
    </citation>
    <scope>NUCLEOTIDE SEQUENCE [LARGE SCALE GENOMIC DNA]</scope>
    <source>
        <strain evidence="6 11">P-714</strain>
    </source>
</reference>
<evidence type="ECO:0000313" key="8">
    <source>
        <dbReference type="Proteomes" id="UP000461288"/>
    </source>
</evidence>
<keyword evidence="2" id="KW-0472">Membrane</keyword>
<dbReference type="AlphaFoldDB" id="A0A1I0UAG7"/>
<evidence type="ECO:0000313" key="4">
    <source>
        <dbReference type="EMBL" id="BBT19017.1"/>
    </source>
</evidence>
<dbReference type="EMBL" id="AP022642">
    <property type="protein sequence ID" value="BCA31036.1"/>
    <property type="molecule type" value="Genomic_DNA"/>
</dbReference>
<name>A0A1I0UAG7_9GAMM</name>
<dbReference type="KEGG" id="poj:PtoMrB4_50130"/>
<sequence length="114" mass="12692">MYKHILPAALALAAVTGCATKLENPTDYVTYRNEPLVKQVEDGMDRQQVLTLGGPPSSEVRRVVHPGTCNNYVLNKEGHQQPYYVSFDANGRVDGKGFMTCEQHERNEAEAAKR</sequence>
<evidence type="ECO:0000313" key="6">
    <source>
        <dbReference type="EMBL" id="MDV3439663.1"/>
    </source>
</evidence>
<proteinExistence type="predicted"/>
<keyword evidence="7" id="KW-0449">Lipoprotein</keyword>
<dbReference type="Pfam" id="PF04355">
    <property type="entry name" value="BamE"/>
    <property type="match status" value="1"/>
</dbReference>
<protein>
    <submittedName>
        <fullName evidence="7">Osmotically-inducible lipoprotein OsmE</fullName>
    </submittedName>
    <submittedName>
        <fullName evidence="4">Transcriptional regulator</fullName>
    </submittedName>
</protein>
<feature type="domain" description="Outer membrane protein assembly factor BamE" evidence="3">
    <location>
        <begin position="30"/>
        <end position="96"/>
    </location>
</feature>
<evidence type="ECO:0000256" key="1">
    <source>
        <dbReference type="ARBA" id="ARBA00022729"/>
    </source>
</evidence>
<evidence type="ECO:0000313" key="7">
    <source>
        <dbReference type="EMBL" id="MWK55477.1"/>
    </source>
</evidence>
<evidence type="ECO:0000259" key="3">
    <source>
        <dbReference type="Pfam" id="PF04355"/>
    </source>
</evidence>
<dbReference type="GeneID" id="57400243"/>
<accession>A0A1I0UAG7</accession>
<dbReference type="Proteomes" id="UP001273935">
    <property type="component" value="Unassembled WGS sequence"/>
</dbReference>
<evidence type="ECO:0000256" key="2">
    <source>
        <dbReference type="ARBA" id="ARBA00023136"/>
    </source>
</evidence>
<gene>
    <name evidence="7" type="primary">osmE</name>
    <name evidence="7" type="ORF">GO594_05790</name>
    <name evidence="5" type="ORF">PtoMrB4_50130</name>
    <name evidence="6" type="ORF">R0G64_09525</name>
    <name evidence="4" type="ORF">WP8S17C03_50660</name>
</gene>
<keyword evidence="11" id="KW-1185">Reference proteome</keyword>
<dbReference type="Proteomes" id="UP000515591">
    <property type="component" value="Chromosome"/>
</dbReference>
<dbReference type="Proteomes" id="UP000501237">
    <property type="component" value="Chromosome"/>
</dbReference>
<evidence type="ECO:0000313" key="9">
    <source>
        <dbReference type="Proteomes" id="UP000501237"/>
    </source>
</evidence>
<dbReference type="EMBL" id="AP022213">
    <property type="protein sequence ID" value="BBT19017.1"/>
    <property type="molecule type" value="Genomic_DNA"/>
</dbReference>
<dbReference type="RefSeq" id="WP_044401327.1">
    <property type="nucleotide sequence ID" value="NZ_AP022213.1"/>
</dbReference>
<dbReference type="STRING" id="319939.SAMN05216263_109104"/>
<reference evidence="4 10" key="1">
    <citation type="submission" date="2019-12" db="EMBL/GenBank/DDBJ databases">
        <title>complete genome sequences of Pseudomonas otitidis str. WP8-S17-CRE-03 isolated from wastewater treatment plant effluent.</title>
        <authorList>
            <person name="Sekizuka T."/>
            <person name="Itokawa K."/>
            <person name="Yatsu K."/>
            <person name="Inamine Y."/>
            <person name="Kuroda M."/>
        </authorList>
    </citation>
    <scope>NUCLEOTIDE SEQUENCE [LARGE SCALE GENOMIC DNA]</scope>
    <source>
        <strain evidence="4 10">WP8-S17-CRE-03</strain>
    </source>
</reference>
<dbReference type="InterPro" id="IPR007450">
    <property type="entry name" value="BamE_dom"/>
</dbReference>
<organism evidence="7 8">
    <name type="scientific">Metapseudomonas otitidis</name>
    <dbReference type="NCBI Taxonomy" id="319939"/>
    <lineage>
        <taxon>Bacteria</taxon>
        <taxon>Pseudomonadati</taxon>
        <taxon>Pseudomonadota</taxon>
        <taxon>Gammaproteobacteria</taxon>
        <taxon>Pseudomonadales</taxon>
        <taxon>Pseudomonadaceae</taxon>
        <taxon>Metapseudomonas</taxon>
    </lineage>
</organism>
<dbReference type="Proteomes" id="UP000461288">
    <property type="component" value="Unassembled WGS sequence"/>
</dbReference>
<reference evidence="7 8" key="2">
    <citation type="submission" date="2019-12" db="EMBL/GenBank/DDBJ databases">
        <title>Draft genome sequence of Pseudomonas otitidis recovered from a chicken carcass.</title>
        <authorList>
            <person name="Vieira T.R."/>
            <person name="Oliviera E.F.C."/>
            <person name="Silva N.M.V."/>
            <person name="Sambrano G.E."/>
            <person name="Cibulski S.P."/>
            <person name="Cardoso M.R.I."/>
        </authorList>
    </citation>
    <scope>NUCLEOTIDE SEQUENCE [LARGE SCALE GENOMIC DNA]</scope>
    <source>
        <strain evidence="7 8">25_K</strain>
    </source>
</reference>
<keyword evidence="1" id="KW-0732">Signal</keyword>
<dbReference type="PROSITE" id="PS51257">
    <property type="entry name" value="PROKAR_LIPOPROTEIN"/>
    <property type="match status" value="1"/>
</dbReference>
<evidence type="ECO:0000313" key="10">
    <source>
        <dbReference type="Proteomes" id="UP000515591"/>
    </source>
</evidence>
<dbReference type="EMBL" id="JAWJUL010000028">
    <property type="protein sequence ID" value="MDV3439663.1"/>
    <property type="molecule type" value="Genomic_DNA"/>
</dbReference>
<dbReference type="NCBIfam" id="NF008423">
    <property type="entry name" value="PRK11251.1"/>
    <property type="match status" value="1"/>
</dbReference>